<dbReference type="KEGG" id="mshj:MSHI_09620"/>
<organism evidence="5 6">
    <name type="scientific">Mycobacterium shinjukuense</name>
    <dbReference type="NCBI Taxonomy" id="398694"/>
    <lineage>
        <taxon>Bacteria</taxon>
        <taxon>Bacillati</taxon>
        <taxon>Actinomycetota</taxon>
        <taxon>Actinomycetes</taxon>
        <taxon>Mycobacteriales</taxon>
        <taxon>Mycobacteriaceae</taxon>
        <taxon>Mycobacterium</taxon>
    </lineage>
</organism>
<evidence type="ECO:0000256" key="3">
    <source>
        <dbReference type="ARBA" id="ARBA00022750"/>
    </source>
</evidence>
<dbReference type="PANTHER" id="PTHR30302:SF1">
    <property type="entry name" value="HYDROGENASE 2 MATURATION PROTEASE"/>
    <property type="match status" value="1"/>
</dbReference>
<keyword evidence="2" id="KW-0645">Protease</keyword>
<gene>
    <name evidence="5" type="ORF">MSHI_09620</name>
</gene>
<sequence length="150" mass="15484">MNTVVVGLGNRYRRDDGVGVVAAEALNELALADVRVVTDIAEPVSLIEAWSGAGLAVVIDAAVVTRSTPGRVRRCDVSDVAACEGLSTHGIDIARTYALARALGRVPGALVVFTVDVADTGQGVGLTPHVAGAVLEVVRVVVDEIHRVHG</sequence>
<dbReference type="Gene3D" id="3.40.50.1450">
    <property type="entry name" value="HybD-like"/>
    <property type="match status" value="1"/>
</dbReference>
<evidence type="ECO:0000256" key="1">
    <source>
        <dbReference type="ARBA" id="ARBA00006814"/>
    </source>
</evidence>
<dbReference type="AlphaFoldDB" id="A0A7I7MLL6"/>
<name>A0A7I7MLL6_9MYCO</name>
<evidence type="ECO:0000256" key="4">
    <source>
        <dbReference type="ARBA" id="ARBA00022801"/>
    </source>
</evidence>
<dbReference type="GO" id="GO:0016485">
    <property type="term" value="P:protein processing"/>
    <property type="evidence" value="ECO:0007669"/>
    <property type="project" value="TreeGrafter"/>
</dbReference>
<dbReference type="RefSeq" id="WP_083046490.1">
    <property type="nucleotide sequence ID" value="NZ_AP022575.1"/>
</dbReference>
<dbReference type="Proteomes" id="UP000467236">
    <property type="component" value="Chromosome"/>
</dbReference>
<dbReference type="SUPFAM" id="SSF53163">
    <property type="entry name" value="HybD-like"/>
    <property type="match status" value="1"/>
</dbReference>
<evidence type="ECO:0000313" key="5">
    <source>
        <dbReference type="EMBL" id="BBX73056.1"/>
    </source>
</evidence>
<accession>A0A7I7MLL6</accession>
<dbReference type="Pfam" id="PF01750">
    <property type="entry name" value="HycI"/>
    <property type="match status" value="1"/>
</dbReference>
<comment type="similarity">
    <text evidence="1">Belongs to the peptidase A31 family.</text>
</comment>
<dbReference type="NCBIfam" id="TIGR00072">
    <property type="entry name" value="hydrog_prot"/>
    <property type="match status" value="1"/>
</dbReference>
<keyword evidence="4" id="KW-0378">Hydrolase</keyword>
<dbReference type="GO" id="GO:0008047">
    <property type="term" value="F:enzyme activator activity"/>
    <property type="evidence" value="ECO:0007669"/>
    <property type="project" value="InterPro"/>
</dbReference>
<dbReference type="EMBL" id="AP022575">
    <property type="protein sequence ID" value="BBX73056.1"/>
    <property type="molecule type" value="Genomic_DNA"/>
</dbReference>
<dbReference type="InterPro" id="IPR000671">
    <property type="entry name" value="Peptidase_A31"/>
</dbReference>
<evidence type="ECO:0000256" key="2">
    <source>
        <dbReference type="ARBA" id="ARBA00022670"/>
    </source>
</evidence>
<dbReference type="CDD" id="cd00518">
    <property type="entry name" value="H2MP"/>
    <property type="match status" value="1"/>
</dbReference>
<keyword evidence="3" id="KW-0064">Aspartyl protease</keyword>
<dbReference type="OrthoDB" id="164170at2"/>
<proteinExistence type="inferred from homology"/>
<dbReference type="InterPro" id="IPR023430">
    <property type="entry name" value="Pept_HybD-like_dom_sf"/>
</dbReference>
<dbReference type="PANTHER" id="PTHR30302">
    <property type="entry name" value="HYDROGENASE 1 MATURATION PROTEASE"/>
    <property type="match status" value="1"/>
</dbReference>
<protein>
    <submittedName>
        <fullName evidence="5">Uncharacterized protein</fullName>
    </submittedName>
</protein>
<keyword evidence="6" id="KW-1185">Reference proteome</keyword>
<evidence type="ECO:0000313" key="6">
    <source>
        <dbReference type="Proteomes" id="UP000467236"/>
    </source>
</evidence>
<reference evidence="5 6" key="1">
    <citation type="journal article" date="2019" name="Emerg. Microbes Infect.">
        <title>Comprehensive subspecies identification of 175 nontuberculous mycobacteria species based on 7547 genomic profiles.</title>
        <authorList>
            <person name="Matsumoto Y."/>
            <person name="Kinjo T."/>
            <person name="Motooka D."/>
            <person name="Nabeya D."/>
            <person name="Jung N."/>
            <person name="Uechi K."/>
            <person name="Horii T."/>
            <person name="Iida T."/>
            <person name="Fujita J."/>
            <person name="Nakamura S."/>
        </authorList>
    </citation>
    <scope>NUCLEOTIDE SEQUENCE [LARGE SCALE GENOMIC DNA]</scope>
    <source>
        <strain evidence="5 6">JCM 14233</strain>
    </source>
</reference>
<dbReference type="GO" id="GO:0004190">
    <property type="term" value="F:aspartic-type endopeptidase activity"/>
    <property type="evidence" value="ECO:0007669"/>
    <property type="project" value="UniProtKB-KW"/>
</dbReference>